<dbReference type="GO" id="GO:0006298">
    <property type="term" value="P:mismatch repair"/>
    <property type="evidence" value="ECO:0007669"/>
    <property type="project" value="TreeGrafter"/>
</dbReference>
<dbReference type="GO" id="GO:0043565">
    <property type="term" value="F:sequence-specific DNA binding"/>
    <property type="evidence" value="ECO:0007669"/>
    <property type="project" value="TreeGrafter"/>
</dbReference>
<comment type="catalytic activity">
    <reaction evidence="6">
        <text>a 2'-deoxyadenosine in DNA + S-adenosyl-L-methionine = an N(6)-methyl-2'-deoxyadenosine in DNA + S-adenosyl-L-homocysteine + H(+)</text>
        <dbReference type="Rhea" id="RHEA:15197"/>
        <dbReference type="Rhea" id="RHEA-COMP:12418"/>
        <dbReference type="Rhea" id="RHEA-COMP:12419"/>
        <dbReference type="ChEBI" id="CHEBI:15378"/>
        <dbReference type="ChEBI" id="CHEBI:57856"/>
        <dbReference type="ChEBI" id="CHEBI:59789"/>
        <dbReference type="ChEBI" id="CHEBI:90615"/>
        <dbReference type="ChEBI" id="CHEBI:90616"/>
        <dbReference type="EC" id="2.1.1.72"/>
    </reaction>
</comment>
<dbReference type="InterPro" id="IPR029063">
    <property type="entry name" value="SAM-dependent_MTases_sf"/>
</dbReference>
<dbReference type="InterPro" id="IPR012327">
    <property type="entry name" value="MeTrfase_D12"/>
</dbReference>
<keyword evidence="5" id="KW-0949">S-adenosyl-L-methionine</keyword>
<comment type="caution">
    <text evidence="7">The sequence shown here is derived from an EMBL/GenBank/DDBJ whole genome shotgun (WGS) entry which is preliminary data.</text>
</comment>
<organism evidence="7 8">
    <name type="scientific">Bosea spartocytisi</name>
    <dbReference type="NCBI Taxonomy" id="2773451"/>
    <lineage>
        <taxon>Bacteria</taxon>
        <taxon>Pseudomonadati</taxon>
        <taxon>Pseudomonadota</taxon>
        <taxon>Alphaproteobacteria</taxon>
        <taxon>Hyphomicrobiales</taxon>
        <taxon>Boseaceae</taxon>
        <taxon>Bosea</taxon>
    </lineage>
</organism>
<dbReference type="PANTHER" id="PTHR30481">
    <property type="entry name" value="DNA ADENINE METHYLASE"/>
    <property type="match status" value="1"/>
</dbReference>
<evidence type="ECO:0000313" key="8">
    <source>
        <dbReference type="Proteomes" id="UP000619295"/>
    </source>
</evidence>
<evidence type="ECO:0000256" key="4">
    <source>
        <dbReference type="ARBA" id="ARBA00022679"/>
    </source>
</evidence>
<sequence>MPPDDFRTVLPVHPPAAYIGGKKQLAARIAALIERIPHHSYAEPFVGMGGVFLRRTAVPKAEIINDVSADVATLFRILQRHYVALMDMLRFQLTSRRDFERLLAVNPSTLTDLERAARFLYLQRLAFGGKVVGRSFGVSPGLPGRFDVTKLAPLLADIAERLAGVIIENLPFDTFLERYDAPGVLFYLDPPYHGCEGDYGAGVFDRASFRRLANRLAGLKGAFVLSINDTPEIRETFAAFALQEVELTYTIHEGATTPARELIITPPGLVFRPERQPSLL</sequence>
<dbReference type="SUPFAM" id="SSF53335">
    <property type="entry name" value="S-adenosyl-L-methionine-dependent methyltransferases"/>
    <property type="match status" value="1"/>
</dbReference>
<dbReference type="InterPro" id="IPR023095">
    <property type="entry name" value="Ade_MeTrfase_dom_2"/>
</dbReference>
<dbReference type="EMBL" id="JACXWY010000009">
    <property type="protein sequence ID" value="MBD3847125.1"/>
    <property type="molecule type" value="Genomic_DNA"/>
</dbReference>
<dbReference type="Gene3D" id="1.10.1020.10">
    <property type="entry name" value="Adenine-specific Methyltransferase, Domain 2"/>
    <property type="match status" value="1"/>
</dbReference>
<dbReference type="AlphaFoldDB" id="A0A927EAQ8"/>
<dbReference type="PRINTS" id="PR00505">
    <property type="entry name" value="D12N6MTFRASE"/>
</dbReference>
<dbReference type="RefSeq" id="WP_191124705.1">
    <property type="nucleotide sequence ID" value="NZ_JACXWY010000009.1"/>
</dbReference>
<evidence type="ECO:0000256" key="2">
    <source>
        <dbReference type="ARBA" id="ARBA00011900"/>
    </source>
</evidence>
<evidence type="ECO:0000256" key="3">
    <source>
        <dbReference type="ARBA" id="ARBA00022603"/>
    </source>
</evidence>
<gene>
    <name evidence="7" type="ORF">IED13_15555</name>
</gene>
<keyword evidence="3 7" id="KW-0489">Methyltransferase</keyword>
<evidence type="ECO:0000256" key="5">
    <source>
        <dbReference type="ARBA" id="ARBA00022691"/>
    </source>
</evidence>
<evidence type="ECO:0000256" key="6">
    <source>
        <dbReference type="ARBA" id="ARBA00047942"/>
    </source>
</evidence>
<dbReference type="Pfam" id="PF02086">
    <property type="entry name" value="MethyltransfD12"/>
    <property type="match status" value="1"/>
</dbReference>
<dbReference type="Proteomes" id="UP000619295">
    <property type="component" value="Unassembled WGS sequence"/>
</dbReference>
<dbReference type="EC" id="2.1.1.72" evidence="2"/>
<dbReference type="GO" id="GO:0009007">
    <property type="term" value="F:site-specific DNA-methyltransferase (adenine-specific) activity"/>
    <property type="evidence" value="ECO:0007669"/>
    <property type="project" value="UniProtKB-EC"/>
</dbReference>
<dbReference type="GO" id="GO:0009307">
    <property type="term" value="P:DNA restriction-modification system"/>
    <property type="evidence" value="ECO:0007669"/>
    <property type="project" value="InterPro"/>
</dbReference>
<dbReference type="Gene3D" id="3.40.50.150">
    <property type="entry name" value="Vaccinia Virus protein VP39"/>
    <property type="match status" value="1"/>
</dbReference>
<evidence type="ECO:0000256" key="1">
    <source>
        <dbReference type="ARBA" id="ARBA00006594"/>
    </source>
</evidence>
<keyword evidence="4" id="KW-0808">Transferase</keyword>
<dbReference type="PANTHER" id="PTHR30481:SF4">
    <property type="entry name" value="SITE-SPECIFIC DNA-METHYLTRANSFERASE (ADENINE-SPECIFIC)"/>
    <property type="match status" value="1"/>
</dbReference>
<dbReference type="GO" id="GO:0032259">
    <property type="term" value="P:methylation"/>
    <property type="evidence" value="ECO:0007669"/>
    <property type="project" value="UniProtKB-KW"/>
</dbReference>
<proteinExistence type="inferred from homology"/>
<evidence type="ECO:0000313" key="7">
    <source>
        <dbReference type="EMBL" id="MBD3847125.1"/>
    </source>
</evidence>
<dbReference type="GO" id="GO:1904047">
    <property type="term" value="F:S-adenosyl-L-methionine binding"/>
    <property type="evidence" value="ECO:0007669"/>
    <property type="project" value="TreeGrafter"/>
</dbReference>
<accession>A0A927EAQ8</accession>
<reference evidence="7" key="1">
    <citation type="submission" date="2020-09" db="EMBL/GenBank/DDBJ databases">
        <title>Bosea spartocytisi sp. nov. a root nodule endophyte of Spartocytisus supranubius in the high mountain ecosystem fo the Teide National Park (Canary Islands, Spain).</title>
        <authorList>
            <person name="Pulido-Suarez L."/>
            <person name="Peix A."/>
            <person name="Igual J.M."/>
            <person name="Socas-Perez N."/>
            <person name="Velazquez E."/>
            <person name="Flores-Felix J.D."/>
            <person name="Leon-Barrios M."/>
        </authorList>
    </citation>
    <scope>NUCLEOTIDE SEQUENCE</scope>
    <source>
        <strain evidence="7">SSUT16</strain>
    </source>
</reference>
<comment type="similarity">
    <text evidence="1">Belongs to the N(4)/N(6)-methyltransferase family.</text>
</comment>
<name>A0A927EAQ8_9HYPH</name>
<keyword evidence="8" id="KW-1185">Reference proteome</keyword>
<protein>
    <recommendedName>
        <fullName evidence="2">site-specific DNA-methyltransferase (adenine-specific)</fullName>
        <ecNumber evidence="2">2.1.1.72</ecNumber>
    </recommendedName>
</protein>